<dbReference type="GO" id="GO:0016491">
    <property type="term" value="F:oxidoreductase activity"/>
    <property type="evidence" value="ECO:0007669"/>
    <property type="project" value="UniProtKB-KW"/>
</dbReference>
<dbReference type="PANTHER" id="PTHR24320:SF272">
    <property type="entry name" value="NAD(P)-BINDING ROSSMANN-FOLD SUPERFAMILY PROTEIN"/>
    <property type="match status" value="1"/>
</dbReference>
<reference evidence="4 5" key="1">
    <citation type="submission" date="2017-02" db="EMBL/GenBank/DDBJ databases">
        <title>Genomes of Trichoderma spp. with biocontrol activity.</title>
        <authorList>
            <person name="Gardiner D."/>
            <person name="Kazan K."/>
            <person name="Vos C."/>
            <person name="Harvey P."/>
        </authorList>
    </citation>
    <scope>NUCLEOTIDE SEQUENCE [LARGE SCALE GENOMIC DNA]</scope>
    <source>
        <strain evidence="4 5">A5MH</strain>
    </source>
</reference>
<evidence type="ECO:0000256" key="1">
    <source>
        <dbReference type="ARBA" id="ARBA00006484"/>
    </source>
</evidence>
<evidence type="ECO:0000256" key="3">
    <source>
        <dbReference type="SAM" id="MobiDB-lite"/>
    </source>
</evidence>
<evidence type="ECO:0000256" key="2">
    <source>
        <dbReference type="ARBA" id="ARBA00023002"/>
    </source>
</evidence>
<comment type="caution">
    <text evidence="4">The sequence shown here is derived from an EMBL/GenBank/DDBJ whole genome shotgun (WGS) entry which is preliminary data.</text>
</comment>
<protein>
    <recommendedName>
        <fullName evidence="6">Alcohol dehydrogenase</fullName>
    </recommendedName>
</protein>
<evidence type="ECO:0008006" key="6">
    <source>
        <dbReference type="Google" id="ProtNLM"/>
    </source>
</evidence>
<evidence type="ECO:0000313" key="4">
    <source>
        <dbReference type="EMBL" id="PNP43649.1"/>
    </source>
</evidence>
<comment type="similarity">
    <text evidence="1">Belongs to the short-chain dehydrogenases/reductases (SDR) family.</text>
</comment>
<accession>A0A2K0TDP7</accession>
<dbReference type="PRINTS" id="PR00081">
    <property type="entry name" value="GDHRDH"/>
</dbReference>
<keyword evidence="2" id="KW-0560">Oxidoreductase</keyword>
<dbReference type="AlphaFoldDB" id="A0A2K0TDP7"/>
<dbReference type="Proteomes" id="UP000236546">
    <property type="component" value="Unassembled WGS sequence"/>
</dbReference>
<dbReference type="InterPro" id="IPR036291">
    <property type="entry name" value="NAD(P)-bd_dom_sf"/>
</dbReference>
<organism evidence="4 5">
    <name type="scientific">Trichoderma gamsii</name>
    <dbReference type="NCBI Taxonomy" id="398673"/>
    <lineage>
        <taxon>Eukaryota</taxon>
        <taxon>Fungi</taxon>
        <taxon>Dikarya</taxon>
        <taxon>Ascomycota</taxon>
        <taxon>Pezizomycotina</taxon>
        <taxon>Sordariomycetes</taxon>
        <taxon>Hypocreomycetidae</taxon>
        <taxon>Hypocreales</taxon>
        <taxon>Hypocreaceae</taxon>
        <taxon>Trichoderma</taxon>
    </lineage>
</organism>
<name>A0A2K0TDP7_9HYPO</name>
<dbReference type="Gene3D" id="3.40.50.720">
    <property type="entry name" value="NAD(P)-binding Rossmann-like Domain"/>
    <property type="match status" value="1"/>
</dbReference>
<gene>
    <name evidence="4" type="ORF">TGAMA5MH_04621</name>
</gene>
<dbReference type="Pfam" id="PF00106">
    <property type="entry name" value="adh_short"/>
    <property type="match status" value="1"/>
</dbReference>
<dbReference type="PANTHER" id="PTHR24320">
    <property type="entry name" value="RETINOL DEHYDROGENASE"/>
    <property type="match status" value="1"/>
</dbReference>
<proteinExistence type="inferred from homology"/>
<dbReference type="InterPro" id="IPR002347">
    <property type="entry name" value="SDR_fam"/>
</dbReference>
<feature type="region of interest" description="Disordered" evidence="3">
    <location>
        <begin position="1"/>
        <end position="20"/>
    </location>
</feature>
<evidence type="ECO:0000313" key="5">
    <source>
        <dbReference type="Proteomes" id="UP000236546"/>
    </source>
</evidence>
<dbReference type="SUPFAM" id="SSF51735">
    <property type="entry name" value="NAD(P)-binding Rossmann-fold domains"/>
    <property type="match status" value="1"/>
</dbReference>
<dbReference type="EMBL" id="MTYH01000037">
    <property type="protein sequence ID" value="PNP43649.1"/>
    <property type="molecule type" value="Genomic_DNA"/>
</dbReference>
<sequence>MDSPNPYAASHADPNGAGDARPTALQIIQDEGAEGKLVGKVIVITGATSGIGVETARALSATGATIFLTARDLLKAKKNLAGVLESDRVSLVEMNLDSFKSIRSGAEEILSASKGQVNILIHSAGVMGIQEYSLTEDGIEAQFSANYLGFFLLFQLLKQALLTSITPDIHSRVVIVASSAHRAASVPRKGLYHLERNEYTHEAAYNNSKLAAVHLANKIDRLYSSEGLHATSVHPGAIHTDISRHLPPESLEAILKNPYVRKIMKSAEQGAATTVWAAVSKSWESRGGRYLEDCREAERGVDDGQVFGAGWVEQTYNVNEEDCLWEESLKLVGLEAKQA</sequence>
<dbReference type="OrthoDB" id="191139at2759"/>